<comment type="caution">
    <text evidence="8">Lacks conserved residue(s) required for the propagation of feature annotation.</text>
</comment>
<dbReference type="EMBL" id="MEVH01000015">
    <property type="protein sequence ID" value="OGC51709.1"/>
    <property type="molecule type" value="Genomic_DNA"/>
</dbReference>
<evidence type="ECO:0000256" key="8">
    <source>
        <dbReference type="HAMAP-Rule" id="MF_00377"/>
    </source>
</evidence>
<evidence type="ECO:0000313" key="14">
    <source>
        <dbReference type="EMBL" id="OGC51709.1"/>
    </source>
</evidence>
<feature type="domain" description="AAA+ ATPase" evidence="12">
    <location>
        <begin position="157"/>
        <end position="297"/>
    </location>
</feature>
<dbReference type="Gene3D" id="3.40.50.300">
    <property type="entry name" value="P-loop containing nucleotide triphosphate hydrolases"/>
    <property type="match status" value="1"/>
</dbReference>
<feature type="binding site" evidence="8">
    <location>
        <position position="170"/>
    </location>
    <ligand>
        <name>ATP</name>
        <dbReference type="ChEBI" id="CHEBI:30616"/>
    </ligand>
</feature>
<feature type="region of interest" description="Domain I, interacts with DnaA modulators" evidence="8">
    <location>
        <begin position="1"/>
        <end position="89"/>
    </location>
</feature>
<dbReference type="InterPro" id="IPR013159">
    <property type="entry name" value="DnaA_C"/>
</dbReference>
<dbReference type="FunFam" id="3.40.50.300:FF:000668">
    <property type="entry name" value="Chromosomal replication initiator protein DnaA"/>
    <property type="match status" value="1"/>
</dbReference>
<evidence type="ECO:0000256" key="6">
    <source>
        <dbReference type="ARBA" id="ARBA00023121"/>
    </source>
</evidence>
<evidence type="ECO:0000256" key="7">
    <source>
        <dbReference type="ARBA" id="ARBA00023125"/>
    </source>
</evidence>
<dbReference type="SUPFAM" id="SSF48295">
    <property type="entry name" value="TrpR-like"/>
    <property type="match status" value="1"/>
</dbReference>
<dbReference type="SUPFAM" id="SSF52540">
    <property type="entry name" value="P-loop containing nucleoside triphosphate hydrolases"/>
    <property type="match status" value="1"/>
</dbReference>
<comment type="similarity">
    <text evidence="1 8 11">Belongs to the DnaA family.</text>
</comment>
<dbReference type="InterPro" id="IPR020591">
    <property type="entry name" value="Chromosome_initiator_DnaA-like"/>
</dbReference>
<reference evidence="14 15" key="1">
    <citation type="journal article" date="2016" name="Nat. Commun.">
        <title>Thousands of microbial genomes shed light on interconnected biogeochemical processes in an aquifer system.</title>
        <authorList>
            <person name="Anantharaman K."/>
            <person name="Brown C.T."/>
            <person name="Hug L.A."/>
            <person name="Sharon I."/>
            <person name="Castelle C.J."/>
            <person name="Probst A.J."/>
            <person name="Thomas B.C."/>
            <person name="Singh A."/>
            <person name="Wilkins M.J."/>
            <person name="Karaoz U."/>
            <person name="Brodie E.L."/>
            <person name="Williams K.H."/>
            <person name="Hubbard S.S."/>
            <person name="Banfield J.F."/>
        </authorList>
    </citation>
    <scope>NUCLEOTIDE SEQUENCE [LARGE SCALE GENOMIC DNA]</scope>
</reference>
<dbReference type="Gene3D" id="3.30.300.180">
    <property type="match status" value="1"/>
</dbReference>
<sequence>MESPNYADLWNTVKGELEIVCNPMHFKTYIPGVYIKNIDTNDKIIEITALSDLQRNFLEDRMYGYLKRIIAKTIGSEYSLIFSITKKEASKIALDDLGPLFRQDVSSLTTGQMVQNRTDLSETGLNSQYTFDRFIVGNSNRLAYAVSTAIADSPGKVYNPFFLYSGVGMGKTHLVQAIGHEILKKHPNMTVLYKTGEQFLNEVVEALRKGRGGSDTKRSELKSRYRNTDVLIVDDIHSIAGKDTTQEEFFHTFNALHMGQKQIILTSDRAPHEIRTLEERLSSRFASGMIADIQPPDVETRLAILRDRNEEMKLQASDEVLEFIAGVSSANIRELEAKLLQTVTTAKSTGRDLNRDTAISILGEIDKNKPVHITPNVIMREVAKYYGVTLKELKGQRRVKTLVYPRQMCMYILKHTGKINLQAIGDLLGNRDHSTVIHGIGKVEKLSNNNVSITKELDQIKYAIINANE</sequence>
<name>A0A1F4V3I2_UNCKA</name>
<dbReference type="InterPro" id="IPR003593">
    <property type="entry name" value="AAA+_ATPase"/>
</dbReference>
<feature type="binding site" evidence="8">
    <location>
        <position position="168"/>
    </location>
    <ligand>
        <name>ATP</name>
        <dbReference type="ChEBI" id="CHEBI:30616"/>
    </ligand>
</feature>
<dbReference type="InterPro" id="IPR038454">
    <property type="entry name" value="DnaA_N_sf"/>
</dbReference>
<gene>
    <name evidence="8" type="primary">dnaA</name>
    <name evidence="14" type="ORF">A2982_03500</name>
</gene>
<dbReference type="Pfam" id="PF00308">
    <property type="entry name" value="Bac_DnaA"/>
    <property type="match status" value="1"/>
</dbReference>
<feature type="domain" description="Chromosomal replication initiator DnaA C-terminal" evidence="13">
    <location>
        <begin position="374"/>
        <end position="443"/>
    </location>
</feature>
<dbReference type="GO" id="GO:0003688">
    <property type="term" value="F:DNA replication origin binding"/>
    <property type="evidence" value="ECO:0007669"/>
    <property type="project" value="UniProtKB-UniRule"/>
</dbReference>
<dbReference type="InterPro" id="IPR018312">
    <property type="entry name" value="Chromosome_initiator_DnaA_CS"/>
</dbReference>
<dbReference type="CDD" id="cd00009">
    <property type="entry name" value="AAA"/>
    <property type="match status" value="1"/>
</dbReference>
<comment type="function">
    <text evidence="8 10">Plays an essential role in the initiation and regulation of chromosomal replication. ATP-DnaA binds to the origin of replication (oriC) to initiate formation of the DNA replication initiation complex once per cell cycle. Binds the DnaA box (a 9 base pair repeat at the origin) and separates the double-stranded (ds)DNA. Forms a right-handed helical filament on oriC DNA; dsDNA binds to the exterior of the filament while single-stranded (ss)DNA is stabiized in the filament's interior. The ATP-DnaA-oriC complex binds and stabilizes one strand of the AT-rich DNA unwinding element (DUE), permitting loading of DNA polymerase. After initiation quickly degrades to an ADP-DnaA complex that is not apt for DNA replication. Binds acidic phospholipids.</text>
</comment>
<dbReference type="PANTHER" id="PTHR30050">
    <property type="entry name" value="CHROMOSOMAL REPLICATION INITIATOR PROTEIN DNAA"/>
    <property type="match status" value="1"/>
</dbReference>
<dbReference type="GO" id="GO:0005886">
    <property type="term" value="C:plasma membrane"/>
    <property type="evidence" value="ECO:0007669"/>
    <property type="project" value="TreeGrafter"/>
</dbReference>
<dbReference type="Proteomes" id="UP000178771">
    <property type="component" value="Unassembled WGS sequence"/>
</dbReference>
<evidence type="ECO:0000256" key="5">
    <source>
        <dbReference type="ARBA" id="ARBA00022840"/>
    </source>
</evidence>
<feature type="binding site" evidence="8">
    <location>
        <position position="172"/>
    </location>
    <ligand>
        <name>ATP</name>
        <dbReference type="ChEBI" id="CHEBI:30616"/>
    </ligand>
</feature>
<dbReference type="InterPro" id="IPR001957">
    <property type="entry name" value="Chromosome_initiator_DnaA"/>
</dbReference>
<dbReference type="AlphaFoldDB" id="A0A1F4V3I2"/>
<dbReference type="GO" id="GO:0005524">
    <property type="term" value="F:ATP binding"/>
    <property type="evidence" value="ECO:0007669"/>
    <property type="project" value="UniProtKB-UniRule"/>
</dbReference>
<dbReference type="SMART" id="SM00382">
    <property type="entry name" value="AAA"/>
    <property type="match status" value="1"/>
</dbReference>
<keyword evidence="2 8" id="KW-0963">Cytoplasm</keyword>
<keyword evidence="3 8" id="KW-0235">DNA replication</keyword>
<accession>A0A1F4V3I2</accession>
<dbReference type="SMART" id="SM00760">
    <property type="entry name" value="Bac_DnaA_C"/>
    <property type="match status" value="1"/>
</dbReference>
<dbReference type="PRINTS" id="PR00051">
    <property type="entry name" value="DNAA"/>
</dbReference>
<dbReference type="STRING" id="1802624.A2982_03500"/>
<proteinExistence type="inferred from homology"/>
<comment type="domain">
    <text evidence="8">Domain I is involved in oligomerization and binding regulators, domain II is flexibile and of varying length in different bacteria, domain III forms the AAA+ region, while domain IV binds dsDNA.</text>
</comment>
<dbReference type="NCBIfam" id="TIGR00362">
    <property type="entry name" value="DnaA"/>
    <property type="match status" value="1"/>
</dbReference>
<dbReference type="CDD" id="cd06571">
    <property type="entry name" value="Bac_DnaA_C"/>
    <property type="match status" value="1"/>
</dbReference>
<evidence type="ECO:0000256" key="3">
    <source>
        <dbReference type="ARBA" id="ARBA00022705"/>
    </source>
</evidence>
<dbReference type="Gene3D" id="1.10.8.60">
    <property type="match status" value="1"/>
</dbReference>
<dbReference type="Gene3D" id="1.10.1750.10">
    <property type="match status" value="1"/>
</dbReference>
<protein>
    <recommendedName>
        <fullName evidence="8 9">Chromosomal replication initiator protein DnaA</fullName>
    </recommendedName>
</protein>
<keyword evidence="6 8" id="KW-0446">Lipid-binding</keyword>
<evidence type="ECO:0000256" key="4">
    <source>
        <dbReference type="ARBA" id="ARBA00022741"/>
    </source>
</evidence>
<dbReference type="GO" id="GO:0005737">
    <property type="term" value="C:cytoplasm"/>
    <property type="evidence" value="ECO:0007669"/>
    <property type="project" value="UniProtKB-SubCell"/>
</dbReference>
<dbReference type="InterPro" id="IPR027417">
    <property type="entry name" value="P-loop_NTPase"/>
</dbReference>
<dbReference type="Pfam" id="PF08299">
    <property type="entry name" value="Bac_DnaA_C"/>
    <property type="match status" value="1"/>
</dbReference>
<comment type="subcellular location">
    <subcellularLocation>
        <location evidence="8">Cytoplasm</location>
    </subcellularLocation>
</comment>
<dbReference type="GO" id="GO:0008289">
    <property type="term" value="F:lipid binding"/>
    <property type="evidence" value="ECO:0007669"/>
    <property type="project" value="UniProtKB-KW"/>
</dbReference>
<dbReference type="HAMAP" id="MF_00377">
    <property type="entry name" value="DnaA_bact"/>
    <property type="match status" value="1"/>
</dbReference>
<keyword evidence="7 8" id="KW-0238">DNA-binding</keyword>
<feature type="region of interest" description="Domain IV, binds dsDNA" evidence="8">
    <location>
        <begin position="347"/>
        <end position="469"/>
    </location>
</feature>
<evidence type="ECO:0000256" key="11">
    <source>
        <dbReference type="RuleBase" id="RU004227"/>
    </source>
</evidence>
<dbReference type="GO" id="GO:0006275">
    <property type="term" value="P:regulation of DNA replication"/>
    <property type="evidence" value="ECO:0007669"/>
    <property type="project" value="UniProtKB-UniRule"/>
</dbReference>
<dbReference type="PROSITE" id="PS01008">
    <property type="entry name" value="DNAA"/>
    <property type="match status" value="1"/>
</dbReference>
<organism evidence="14 15">
    <name type="scientific">candidate division WWE3 bacterium RIFCSPLOWO2_01_FULL_39_13</name>
    <dbReference type="NCBI Taxonomy" id="1802624"/>
    <lineage>
        <taxon>Bacteria</taxon>
        <taxon>Katanobacteria</taxon>
    </lineage>
</organism>
<evidence type="ECO:0000259" key="13">
    <source>
        <dbReference type="SMART" id="SM00760"/>
    </source>
</evidence>
<comment type="subunit">
    <text evidence="8">Oligomerizes as a right-handed, spiral filament on DNA at oriC.</text>
</comment>
<evidence type="ECO:0000256" key="1">
    <source>
        <dbReference type="ARBA" id="ARBA00006583"/>
    </source>
</evidence>
<dbReference type="PANTHER" id="PTHR30050:SF2">
    <property type="entry name" value="CHROMOSOMAL REPLICATION INITIATOR PROTEIN DNAA"/>
    <property type="match status" value="1"/>
</dbReference>
<comment type="caution">
    <text evidence="14">The sequence shown here is derived from an EMBL/GenBank/DDBJ whole genome shotgun (WGS) entry which is preliminary data.</text>
</comment>
<evidence type="ECO:0000256" key="10">
    <source>
        <dbReference type="RuleBase" id="RU000577"/>
    </source>
</evidence>
<evidence type="ECO:0000256" key="2">
    <source>
        <dbReference type="ARBA" id="ARBA00022490"/>
    </source>
</evidence>
<evidence type="ECO:0000313" key="15">
    <source>
        <dbReference type="Proteomes" id="UP000178771"/>
    </source>
</evidence>
<evidence type="ECO:0000259" key="12">
    <source>
        <dbReference type="SMART" id="SM00382"/>
    </source>
</evidence>
<keyword evidence="5 8" id="KW-0067">ATP-binding</keyword>
<dbReference type="InterPro" id="IPR013317">
    <property type="entry name" value="DnaA_dom"/>
</dbReference>
<keyword evidence="4 8" id="KW-0547">Nucleotide-binding</keyword>
<evidence type="ECO:0000256" key="9">
    <source>
        <dbReference type="NCBIfam" id="TIGR00362"/>
    </source>
</evidence>
<dbReference type="InterPro" id="IPR010921">
    <property type="entry name" value="Trp_repressor/repl_initiator"/>
</dbReference>
<dbReference type="GO" id="GO:0006270">
    <property type="term" value="P:DNA replication initiation"/>
    <property type="evidence" value="ECO:0007669"/>
    <property type="project" value="UniProtKB-UniRule"/>
</dbReference>
<feature type="binding site" evidence="8">
    <location>
        <position position="171"/>
    </location>
    <ligand>
        <name>ATP</name>
        <dbReference type="ChEBI" id="CHEBI:30616"/>
    </ligand>
</feature>